<protein>
    <submittedName>
        <fullName evidence="3">Hypothetical conserved protein</fullName>
    </submittedName>
</protein>
<sequence length="305" mass="33368">MGAKVNYAVVGLFVVLLTAVLIAIIFWLSAYPSTQSHKIYLAYMKESVAGLAKNADVKYRGVNIGKVQVIELDKENPERVRLTLGIDSDTPIKEDTIAILASNGLTGITYVELTGGTNDSPDLKATKDQPYPVINTGPSLLVRLDSALTELLTELTGVAKNLDHIAQSVDVGLLEKNQQAITETLENTKKFSKSINNLTNIENQNAINEALRNTQRFTNQLEAGAKQIPTIVSRVNKTTEGADALLQEAQKEFRLFSQVTLPRVNQLLSSFNQVTQNLEHFSKQVDNNPRVLLFGATPAEHGPGE</sequence>
<name>A0A1Q2SKD5_9GAMM</name>
<evidence type="ECO:0000313" key="3">
    <source>
        <dbReference type="EMBL" id="BAW79580.1"/>
    </source>
</evidence>
<organism evidence="3 4">
    <name type="scientific">Candidatus Nitrosoglobus terrae</name>
    <dbReference type="NCBI Taxonomy" id="1630141"/>
    <lineage>
        <taxon>Bacteria</taxon>
        <taxon>Pseudomonadati</taxon>
        <taxon>Pseudomonadota</taxon>
        <taxon>Gammaproteobacteria</taxon>
        <taxon>Chromatiales</taxon>
        <taxon>Chromatiaceae</taxon>
        <taxon>Candidatus Nitrosoglobus</taxon>
    </lineage>
</organism>
<keyword evidence="1" id="KW-0812">Transmembrane</keyword>
<gene>
    <name evidence="3" type="ORF">TAO_0210</name>
</gene>
<dbReference type="OrthoDB" id="9806984at2"/>
<dbReference type="PANTHER" id="PTHR36698:SF2">
    <property type="entry name" value="MCE_MLAD DOMAIN-CONTAINING PROTEIN"/>
    <property type="match status" value="1"/>
</dbReference>
<reference evidence="3 4" key="1">
    <citation type="journal article" date="2017" name="ISME J.">
        <title>An acid-tolerant ammonia-oxidizing ?-proteobacterium from soil.</title>
        <authorList>
            <person name="Hayatsu M."/>
            <person name="Tago K."/>
            <person name="Uchiyama I."/>
            <person name="Toyoda A."/>
            <person name="Wang Y."/>
            <person name="Shimomura Y."/>
            <person name="Okubo T."/>
            <person name="Kurisu F."/>
            <person name="Hirono Y."/>
            <person name="Nonaka K."/>
            <person name="Akiyama H."/>
            <person name="Itoh T."/>
            <person name="Takami H."/>
        </authorList>
    </citation>
    <scope>NUCLEOTIDE SEQUENCE [LARGE SCALE GENOMIC DNA]</scope>
    <source>
        <strain evidence="3 4">TAO100</strain>
    </source>
</reference>
<dbReference type="InterPro" id="IPR003399">
    <property type="entry name" value="Mce/MlaD"/>
</dbReference>
<dbReference type="PANTHER" id="PTHR36698">
    <property type="entry name" value="BLL5892 PROTEIN"/>
    <property type="match status" value="1"/>
</dbReference>
<evidence type="ECO:0000256" key="1">
    <source>
        <dbReference type="SAM" id="Phobius"/>
    </source>
</evidence>
<keyword evidence="1" id="KW-0472">Membrane</keyword>
<dbReference type="EMBL" id="AP014836">
    <property type="protein sequence ID" value="BAW79580.1"/>
    <property type="molecule type" value="Genomic_DNA"/>
</dbReference>
<feature type="transmembrane region" description="Helical" evidence="1">
    <location>
        <begin position="7"/>
        <end position="28"/>
    </location>
</feature>
<keyword evidence="1" id="KW-1133">Transmembrane helix</keyword>
<dbReference type="Pfam" id="PF02470">
    <property type="entry name" value="MlaD"/>
    <property type="match status" value="1"/>
</dbReference>
<dbReference type="KEGG" id="ntt:TAO_0210"/>
<dbReference type="AlphaFoldDB" id="A0A1Q2SKD5"/>
<evidence type="ECO:0000259" key="2">
    <source>
        <dbReference type="Pfam" id="PF02470"/>
    </source>
</evidence>
<proteinExistence type="predicted"/>
<dbReference type="Proteomes" id="UP000243679">
    <property type="component" value="Chromosome"/>
</dbReference>
<dbReference type="RefSeq" id="WP_096526227.1">
    <property type="nucleotide sequence ID" value="NZ_AP014836.1"/>
</dbReference>
<keyword evidence="4" id="KW-1185">Reference proteome</keyword>
<evidence type="ECO:0000313" key="4">
    <source>
        <dbReference type="Proteomes" id="UP000243679"/>
    </source>
</evidence>
<accession>A0A1Q2SKD5</accession>
<feature type="domain" description="Mce/MlaD" evidence="2">
    <location>
        <begin position="46"/>
        <end position="116"/>
    </location>
</feature>